<sequence>MYGSRQSNLQLYYTSVTTNNDCGTFLRLQDNKPCNFTNLSSLQRMYPMLQDYIIGGCLNESYMRTIFVSLEKILLNLEPTNNTKCILWVKSVFLFVFRIAEHVHQNVKTYYFYTLDKDSVCQDLKKFPRKFLSWILIVDLQKTAAAWGRGVWKVKLECF</sequence>
<protein>
    <submittedName>
        <fullName evidence="1">Uncharacterized protein</fullName>
    </submittedName>
</protein>
<reference evidence="1 2" key="1">
    <citation type="submission" date="2021-06" db="EMBL/GenBank/DDBJ databases">
        <title>Caerostris darwini draft genome.</title>
        <authorList>
            <person name="Kono N."/>
            <person name="Arakawa K."/>
        </authorList>
    </citation>
    <scope>NUCLEOTIDE SEQUENCE [LARGE SCALE GENOMIC DNA]</scope>
</reference>
<evidence type="ECO:0000313" key="2">
    <source>
        <dbReference type="Proteomes" id="UP001054837"/>
    </source>
</evidence>
<evidence type="ECO:0000313" key="1">
    <source>
        <dbReference type="EMBL" id="GIY43141.1"/>
    </source>
</evidence>
<dbReference type="Proteomes" id="UP001054837">
    <property type="component" value="Unassembled WGS sequence"/>
</dbReference>
<dbReference type="AlphaFoldDB" id="A0AAV4TD38"/>
<accession>A0AAV4TD38</accession>
<organism evidence="1 2">
    <name type="scientific">Caerostris darwini</name>
    <dbReference type="NCBI Taxonomy" id="1538125"/>
    <lineage>
        <taxon>Eukaryota</taxon>
        <taxon>Metazoa</taxon>
        <taxon>Ecdysozoa</taxon>
        <taxon>Arthropoda</taxon>
        <taxon>Chelicerata</taxon>
        <taxon>Arachnida</taxon>
        <taxon>Araneae</taxon>
        <taxon>Araneomorphae</taxon>
        <taxon>Entelegynae</taxon>
        <taxon>Araneoidea</taxon>
        <taxon>Araneidae</taxon>
        <taxon>Caerostris</taxon>
    </lineage>
</organism>
<proteinExistence type="predicted"/>
<keyword evidence="2" id="KW-1185">Reference proteome</keyword>
<dbReference type="EMBL" id="BPLQ01009301">
    <property type="protein sequence ID" value="GIY43141.1"/>
    <property type="molecule type" value="Genomic_DNA"/>
</dbReference>
<comment type="caution">
    <text evidence="1">The sequence shown here is derived from an EMBL/GenBank/DDBJ whole genome shotgun (WGS) entry which is preliminary data.</text>
</comment>
<gene>
    <name evidence="1" type="ORF">CDAR_492961</name>
</gene>
<name>A0AAV4TD38_9ARAC</name>